<organism evidence="2">
    <name type="scientific">Arundo donax</name>
    <name type="common">Giant reed</name>
    <name type="synonym">Donax arundinaceus</name>
    <dbReference type="NCBI Taxonomy" id="35708"/>
    <lineage>
        <taxon>Eukaryota</taxon>
        <taxon>Viridiplantae</taxon>
        <taxon>Streptophyta</taxon>
        <taxon>Embryophyta</taxon>
        <taxon>Tracheophyta</taxon>
        <taxon>Spermatophyta</taxon>
        <taxon>Magnoliopsida</taxon>
        <taxon>Liliopsida</taxon>
        <taxon>Poales</taxon>
        <taxon>Poaceae</taxon>
        <taxon>PACMAD clade</taxon>
        <taxon>Arundinoideae</taxon>
        <taxon>Arundineae</taxon>
        <taxon>Arundo</taxon>
    </lineage>
</organism>
<reference evidence="2" key="1">
    <citation type="submission" date="2014-09" db="EMBL/GenBank/DDBJ databases">
        <authorList>
            <person name="Magalhaes I.L.F."/>
            <person name="Oliveira U."/>
            <person name="Santos F.R."/>
            <person name="Vidigal T.H.D.A."/>
            <person name="Brescovit A.D."/>
            <person name="Santos A.J."/>
        </authorList>
    </citation>
    <scope>NUCLEOTIDE SEQUENCE</scope>
    <source>
        <tissue evidence="2">Shoot tissue taken approximately 20 cm above the soil surface</tissue>
    </source>
</reference>
<dbReference type="AlphaFoldDB" id="A0A0A9BKG8"/>
<evidence type="ECO:0000313" key="2">
    <source>
        <dbReference type="EMBL" id="JAD59777.1"/>
    </source>
</evidence>
<feature type="region of interest" description="Disordered" evidence="1">
    <location>
        <begin position="1"/>
        <end position="24"/>
    </location>
</feature>
<accession>A0A0A9BKG8</accession>
<reference evidence="2" key="2">
    <citation type="journal article" date="2015" name="Data Brief">
        <title>Shoot transcriptome of the giant reed, Arundo donax.</title>
        <authorList>
            <person name="Barrero R.A."/>
            <person name="Guerrero F.D."/>
            <person name="Moolhuijzen P."/>
            <person name="Goolsby J.A."/>
            <person name="Tidwell J."/>
            <person name="Bellgard S.E."/>
            <person name="Bellgard M.I."/>
        </authorList>
    </citation>
    <scope>NUCLEOTIDE SEQUENCE</scope>
    <source>
        <tissue evidence="2">Shoot tissue taken approximately 20 cm above the soil surface</tissue>
    </source>
</reference>
<proteinExistence type="predicted"/>
<evidence type="ECO:0000256" key="1">
    <source>
        <dbReference type="SAM" id="MobiDB-lite"/>
    </source>
</evidence>
<name>A0A0A9BKG8_ARUDO</name>
<protein>
    <submittedName>
        <fullName evidence="2">Uncharacterized protein</fullName>
    </submittedName>
</protein>
<dbReference type="EMBL" id="GBRH01238118">
    <property type="protein sequence ID" value="JAD59777.1"/>
    <property type="molecule type" value="Transcribed_RNA"/>
</dbReference>
<sequence>MPEMVLTPHKSTRRPRSSMRKDRV</sequence>